<accession>A0ABY9W5V1</accession>
<evidence type="ECO:0000313" key="2">
    <source>
        <dbReference type="Proteomes" id="UP001303701"/>
    </source>
</evidence>
<proteinExistence type="predicted"/>
<protein>
    <recommendedName>
        <fullName evidence="3">Tetratricopeptide repeat protein</fullName>
    </recommendedName>
</protein>
<name>A0ABY9W5V1_9BACI</name>
<dbReference type="Proteomes" id="UP001303701">
    <property type="component" value="Chromosome"/>
</dbReference>
<reference evidence="1 2" key="1">
    <citation type="submission" date="2023-09" db="EMBL/GenBank/DDBJ databases">
        <title>Different Types of Thermotolerant Ring-Cleaving Dioxygenases derived from Aeribacillus composti HB-1 applied for multiple aromatic hydrocarbons removal.</title>
        <authorList>
            <person name="Cao L."/>
            <person name="Li M."/>
            <person name="Ma T."/>
        </authorList>
    </citation>
    <scope>NUCLEOTIDE SEQUENCE [LARGE SCALE GENOMIC DNA]</scope>
    <source>
        <strain evidence="1 2">HB-1</strain>
    </source>
</reference>
<evidence type="ECO:0000313" key="1">
    <source>
        <dbReference type="EMBL" id="WNF31524.1"/>
    </source>
</evidence>
<dbReference type="EMBL" id="CP134501">
    <property type="protein sequence ID" value="WNF31524.1"/>
    <property type="molecule type" value="Genomic_DNA"/>
</dbReference>
<dbReference type="GeneID" id="301126179"/>
<organism evidence="1 2">
    <name type="scientific">Aeribacillus composti</name>
    <dbReference type="NCBI Taxonomy" id="1868734"/>
    <lineage>
        <taxon>Bacteria</taxon>
        <taxon>Bacillati</taxon>
        <taxon>Bacillota</taxon>
        <taxon>Bacilli</taxon>
        <taxon>Bacillales</taxon>
        <taxon>Bacillaceae</taxon>
        <taxon>Aeribacillus</taxon>
    </lineage>
</organism>
<keyword evidence="2" id="KW-1185">Reference proteome</keyword>
<dbReference type="RefSeq" id="WP_311066121.1">
    <property type="nucleotide sequence ID" value="NZ_CP134501.1"/>
</dbReference>
<gene>
    <name evidence="1" type="ORF">RI196_09365</name>
</gene>
<evidence type="ECO:0008006" key="3">
    <source>
        <dbReference type="Google" id="ProtNLM"/>
    </source>
</evidence>
<sequence>MKKYVEALRLYEELYQKEPGNLNYRYKLAVSTPHDYDDLE</sequence>